<dbReference type="Gene3D" id="3.30.470.20">
    <property type="entry name" value="ATP-grasp fold, B domain"/>
    <property type="match status" value="1"/>
</dbReference>
<dbReference type="InterPro" id="IPR003806">
    <property type="entry name" value="ATP-grasp_PylC-type"/>
</dbReference>
<dbReference type="Proteomes" id="UP000286954">
    <property type="component" value="Chromosome"/>
</dbReference>
<protein>
    <submittedName>
        <fullName evidence="1">Biotin carboxylase-like protein</fullName>
    </submittedName>
</protein>
<dbReference type="KEGG" id="gak:X907_0277"/>
<evidence type="ECO:0000313" key="1">
    <source>
        <dbReference type="EMBL" id="AZU02825.1"/>
    </source>
</evidence>
<sequence>MKKPIVIITYARSLMSLTVAESCRELAGRIVAVDSVDLTPLGFSKNCDEAAVTADCRSDPQGFVDGLVEVCARFAGEPIIIMPVFEEMELLARERHRFPANVTIAAPEAEAIGKVTPKHKLAETISGTDIPAPATEIIGDGKSGLNEPEGFTYPFLVKPSEGAGGRGISKVEGRDELDAYAAGLREKDVILAQSLAPGEDYCVSALCRKGELVICSAYTNLEQFPKEHGAGVVRETVDAAPFVEAIRKIARETGWDGIFEADFMWTGEEGDTPLLIEINARFWAGVRHSKLSGVDYPRLLLEQVLFGEIRSDPGEPEIGHRSKVPMIWMPSAVTEAFSETEYAEKLSDAWEHLQTSGESLLERVGRFLGTLGSAKSAGEAIDDIMFRLTDRSDLDIDLIAEDDPRSALGVLFIASHLARHGKLPPEISYKPMD</sequence>
<dbReference type="PROSITE" id="PS50975">
    <property type="entry name" value="ATP_GRASP"/>
    <property type="match status" value="1"/>
</dbReference>
<gene>
    <name evidence="1" type="ORF">X907_0277</name>
</gene>
<dbReference type="SUPFAM" id="SSF56059">
    <property type="entry name" value="Glutathione synthetase ATP-binding domain-like"/>
    <property type="match status" value="1"/>
</dbReference>
<evidence type="ECO:0000313" key="2">
    <source>
        <dbReference type="Proteomes" id="UP000286954"/>
    </source>
</evidence>
<proteinExistence type="predicted"/>
<dbReference type="RefSeq" id="WP_127565275.1">
    <property type="nucleotide sequence ID" value="NZ_BMFB01000006.1"/>
</dbReference>
<organism evidence="1 2">
    <name type="scientific">Glycocaulis alkaliphilus</name>
    <dbReference type="NCBI Taxonomy" id="1434191"/>
    <lineage>
        <taxon>Bacteria</taxon>
        <taxon>Pseudomonadati</taxon>
        <taxon>Pseudomonadota</taxon>
        <taxon>Alphaproteobacteria</taxon>
        <taxon>Maricaulales</taxon>
        <taxon>Maricaulaceae</taxon>
        <taxon>Glycocaulis</taxon>
    </lineage>
</organism>
<dbReference type="InterPro" id="IPR011761">
    <property type="entry name" value="ATP-grasp"/>
</dbReference>
<dbReference type="EMBL" id="CP018911">
    <property type="protein sequence ID" value="AZU02825.1"/>
    <property type="molecule type" value="Genomic_DNA"/>
</dbReference>
<name>A0A3T0E623_9PROT</name>
<dbReference type="Pfam" id="PF02655">
    <property type="entry name" value="ATP-grasp_3"/>
    <property type="match status" value="1"/>
</dbReference>
<keyword evidence="2" id="KW-1185">Reference proteome</keyword>
<accession>A0A3T0E623</accession>
<dbReference type="Gene3D" id="3.30.1490.20">
    <property type="entry name" value="ATP-grasp fold, A domain"/>
    <property type="match status" value="1"/>
</dbReference>
<dbReference type="GO" id="GO:0005524">
    <property type="term" value="F:ATP binding"/>
    <property type="evidence" value="ECO:0007669"/>
    <property type="project" value="UniProtKB-UniRule"/>
</dbReference>
<dbReference type="OrthoDB" id="5372487at2"/>
<dbReference type="AlphaFoldDB" id="A0A3T0E623"/>
<dbReference type="GO" id="GO:0046872">
    <property type="term" value="F:metal ion binding"/>
    <property type="evidence" value="ECO:0007669"/>
    <property type="project" value="InterPro"/>
</dbReference>
<reference evidence="1 2" key="1">
    <citation type="submission" date="2016-12" db="EMBL/GenBank/DDBJ databases">
        <title>The genome of dimorphic prosthecate Glycocaulis alkaliphilus 6b-8t, isolated from crude oil dictates its adaptability in petroleum environments.</title>
        <authorList>
            <person name="Wu X.-L."/>
            <person name="Geng S."/>
        </authorList>
    </citation>
    <scope>NUCLEOTIDE SEQUENCE [LARGE SCALE GENOMIC DNA]</scope>
    <source>
        <strain evidence="1 2">6B-8</strain>
    </source>
</reference>
<dbReference type="InterPro" id="IPR013815">
    <property type="entry name" value="ATP_grasp_subdomain_1"/>
</dbReference>